<evidence type="ECO:0000313" key="1">
    <source>
        <dbReference type="EMBL" id="KDO29818.1"/>
    </source>
</evidence>
<protein>
    <submittedName>
        <fullName evidence="1">Uncharacterized protein</fullName>
    </submittedName>
</protein>
<accession>A0A067CH51</accession>
<dbReference type="KEGG" id="spar:SPRG_19705"/>
<name>A0A067CH51_SAPPC</name>
<gene>
    <name evidence="1" type="ORF">SPRG_19705</name>
</gene>
<dbReference type="Proteomes" id="UP000030745">
    <property type="component" value="Unassembled WGS sequence"/>
</dbReference>
<evidence type="ECO:0000313" key="2">
    <source>
        <dbReference type="Proteomes" id="UP000030745"/>
    </source>
</evidence>
<organism evidence="1 2">
    <name type="scientific">Saprolegnia parasitica (strain CBS 223.65)</name>
    <dbReference type="NCBI Taxonomy" id="695850"/>
    <lineage>
        <taxon>Eukaryota</taxon>
        <taxon>Sar</taxon>
        <taxon>Stramenopiles</taxon>
        <taxon>Oomycota</taxon>
        <taxon>Saprolegniomycetes</taxon>
        <taxon>Saprolegniales</taxon>
        <taxon>Saprolegniaceae</taxon>
        <taxon>Saprolegnia</taxon>
    </lineage>
</organism>
<dbReference type="EMBL" id="KK583204">
    <property type="protein sequence ID" value="KDO29818.1"/>
    <property type="molecule type" value="Genomic_DNA"/>
</dbReference>
<reference evidence="1 2" key="1">
    <citation type="journal article" date="2013" name="PLoS Genet.">
        <title>Distinctive expansion of potential virulence genes in the genome of the oomycete fish pathogen Saprolegnia parasitica.</title>
        <authorList>
            <person name="Jiang R.H."/>
            <person name="de Bruijn I."/>
            <person name="Haas B.J."/>
            <person name="Belmonte R."/>
            <person name="Lobach L."/>
            <person name="Christie J."/>
            <person name="van den Ackerveken G."/>
            <person name="Bottin A."/>
            <person name="Bulone V."/>
            <person name="Diaz-Moreno S.M."/>
            <person name="Dumas B."/>
            <person name="Fan L."/>
            <person name="Gaulin E."/>
            <person name="Govers F."/>
            <person name="Grenville-Briggs L.J."/>
            <person name="Horner N.R."/>
            <person name="Levin J.Z."/>
            <person name="Mammella M."/>
            <person name="Meijer H.J."/>
            <person name="Morris P."/>
            <person name="Nusbaum C."/>
            <person name="Oome S."/>
            <person name="Phillips A.J."/>
            <person name="van Rooyen D."/>
            <person name="Rzeszutek E."/>
            <person name="Saraiva M."/>
            <person name="Secombes C.J."/>
            <person name="Seidl M.F."/>
            <person name="Snel B."/>
            <person name="Stassen J.H."/>
            <person name="Sykes S."/>
            <person name="Tripathy S."/>
            <person name="van den Berg H."/>
            <person name="Vega-Arreguin J.C."/>
            <person name="Wawra S."/>
            <person name="Young S.K."/>
            <person name="Zeng Q."/>
            <person name="Dieguez-Uribeondo J."/>
            <person name="Russ C."/>
            <person name="Tyler B.M."/>
            <person name="van West P."/>
        </authorList>
    </citation>
    <scope>NUCLEOTIDE SEQUENCE [LARGE SCALE GENOMIC DNA]</scope>
    <source>
        <strain evidence="1 2">CBS 223.65</strain>
    </source>
</reference>
<keyword evidence="2" id="KW-1185">Reference proteome</keyword>
<dbReference type="OrthoDB" id="69283at2759"/>
<dbReference type="GeneID" id="24140996"/>
<dbReference type="VEuPathDB" id="FungiDB:SPRG_19705"/>
<sequence>MKATGNKPYSGISMMDTWSSMPMMRLFAREMAATRKLLAAAKLPEAIGSLLAIYMNMDMYDNWFADTEDVDEVSATFTTFYKLATEILSHDDAALCLTGREILIDEFRRFGEKATSLGVGYAFSWFE</sequence>
<proteinExistence type="predicted"/>
<dbReference type="RefSeq" id="XP_012199525.1">
    <property type="nucleotide sequence ID" value="XM_012344135.1"/>
</dbReference>
<dbReference type="AlphaFoldDB" id="A0A067CH51"/>